<accession>A0A4D6MYR7</accession>
<dbReference type="Proteomes" id="UP000501690">
    <property type="component" value="Linkage Group LG9"/>
</dbReference>
<feature type="compositionally biased region" description="Basic residues" evidence="1">
    <location>
        <begin position="103"/>
        <end position="114"/>
    </location>
</feature>
<sequence length="157" mass="16881">MCIGDNCEGEGQGEGGVAAEVEGEVDGEFHGVVEGGVAVVVKGEVDGEFQGEGGVQGVSQVEVEVGEDVHGNIHVMNGSVEVEVLHEKHDDDDDVRVPYGSASRKRKKQKGKRSARFYELRGAQPHFPPLSIVALNPSFPPLSLGQFDNIMYLKHWA</sequence>
<protein>
    <submittedName>
        <fullName evidence="2">Uncharacterized protein</fullName>
    </submittedName>
</protein>
<dbReference type="EMBL" id="CP039353">
    <property type="protein sequence ID" value="QCE05802.1"/>
    <property type="molecule type" value="Genomic_DNA"/>
</dbReference>
<reference evidence="2 3" key="1">
    <citation type="submission" date="2019-04" db="EMBL/GenBank/DDBJ databases">
        <title>An improved genome assembly and genetic linkage map for asparagus bean, Vigna unguiculata ssp. sesquipedialis.</title>
        <authorList>
            <person name="Xia Q."/>
            <person name="Zhang R."/>
            <person name="Dong Y."/>
        </authorList>
    </citation>
    <scope>NUCLEOTIDE SEQUENCE [LARGE SCALE GENOMIC DNA]</scope>
    <source>
        <tissue evidence="2">Leaf</tissue>
    </source>
</reference>
<feature type="region of interest" description="Disordered" evidence="1">
    <location>
        <begin position="86"/>
        <end position="114"/>
    </location>
</feature>
<name>A0A4D6MYR7_VIGUN</name>
<keyword evidence="3" id="KW-1185">Reference proteome</keyword>
<dbReference type="AlphaFoldDB" id="A0A4D6MYR7"/>
<organism evidence="2 3">
    <name type="scientific">Vigna unguiculata</name>
    <name type="common">Cowpea</name>
    <dbReference type="NCBI Taxonomy" id="3917"/>
    <lineage>
        <taxon>Eukaryota</taxon>
        <taxon>Viridiplantae</taxon>
        <taxon>Streptophyta</taxon>
        <taxon>Embryophyta</taxon>
        <taxon>Tracheophyta</taxon>
        <taxon>Spermatophyta</taxon>
        <taxon>Magnoliopsida</taxon>
        <taxon>eudicotyledons</taxon>
        <taxon>Gunneridae</taxon>
        <taxon>Pentapetalae</taxon>
        <taxon>rosids</taxon>
        <taxon>fabids</taxon>
        <taxon>Fabales</taxon>
        <taxon>Fabaceae</taxon>
        <taxon>Papilionoideae</taxon>
        <taxon>50 kb inversion clade</taxon>
        <taxon>NPAAA clade</taxon>
        <taxon>indigoferoid/millettioid clade</taxon>
        <taxon>Phaseoleae</taxon>
        <taxon>Vigna</taxon>
    </lineage>
</organism>
<proteinExistence type="predicted"/>
<gene>
    <name evidence="2" type="ORF">DEO72_LG9g808</name>
</gene>
<evidence type="ECO:0000313" key="3">
    <source>
        <dbReference type="Proteomes" id="UP000501690"/>
    </source>
</evidence>
<evidence type="ECO:0000313" key="2">
    <source>
        <dbReference type="EMBL" id="QCE05802.1"/>
    </source>
</evidence>
<evidence type="ECO:0000256" key="1">
    <source>
        <dbReference type="SAM" id="MobiDB-lite"/>
    </source>
</evidence>